<dbReference type="PANTHER" id="PTHR45749">
    <property type="match status" value="1"/>
</dbReference>
<sequence length="419" mass="47626">MCHLHFKKRFESEASKRKHKAEEDRKTKLLPSVSKFFKKVSVEISYSNPNVNENLQETHPCPSLSSPVKIEHISQNVTSNANLSSKLVNTISQEIPAYNVPNIDIFTKLLTLPNPTDIDKNELGIPISIEIREDFIGFTEAEGGTGRAMEEQSMKQFKKNGLDIIKFREIGLDGAASMSGKYNGLKAFLRQRQKKAKYVHCASHNLNLISPGADTGKAADLIKSTLQIIEAIRMNIDILIEEANDKALKWNVTPQFSNKRTIEVKRFYDELCQDQRLSQGCQYFKTQVLYSCILRRGVISDDDIIIGAKKLADEFEDFNPAELARQIESFNILFSSELESYLLTKFYLFLTLPVTVASAKRSFSKLKLIKSYLRNTMSQTRLSGLAMISIENERAKKLNMSALIKSFAQDRSRKKLFLF</sequence>
<dbReference type="InterPro" id="IPR008906">
    <property type="entry name" value="HATC_C_dom"/>
</dbReference>
<name>A0A5E4MUA5_9HEMI</name>
<evidence type="ECO:0000313" key="3">
    <source>
        <dbReference type="Proteomes" id="UP000325440"/>
    </source>
</evidence>
<proteinExistence type="predicted"/>
<dbReference type="Pfam" id="PF05699">
    <property type="entry name" value="Dimer_Tnp_hAT"/>
    <property type="match status" value="1"/>
</dbReference>
<dbReference type="Proteomes" id="UP000325440">
    <property type="component" value="Unassembled WGS sequence"/>
</dbReference>
<evidence type="ECO:0000313" key="2">
    <source>
        <dbReference type="EMBL" id="VVC35139.1"/>
    </source>
</evidence>
<feature type="domain" description="HAT C-terminal dimerisation" evidence="1">
    <location>
        <begin position="349"/>
        <end position="392"/>
    </location>
</feature>
<organism evidence="2 3">
    <name type="scientific">Cinara cedri</name>
    <dbReference type="NCBI Taxonomy" id="506608"/>
    <lineage>
        <taxon>Eukaryota</taxon>
        <taxon>Metazoa</taxon>
        <taxon>Ecdysozoa</taxon>
        <taxon>Arthropoda</taxon>
        <taxon>Hexapoda</taxon>
        <taxon>Insecta</taxon>
        <taxon>Pterygota</taxon>
        <taxon>Neoptera</taxon>
        <taxon>Paraneoptera</taxon>
        <taxon>Hemiptera</taxon>
        <taxon>Sternorrhyncha</taxon>
        <taxon>Aphidomorpha</taxon>
        <taxon>Aphidoidea</taxon>
        <taxon>Aphididae</taxon>
        <taxon>Lachninae</taxon>
        <taxon>Cinara</taxon>
    </lineage>
</organism>
<dbReference type="PANTHER" id="PTHR45749:SF37">
    <property type="entry name" value="OS05G0311600 PROTEIN"/>
    <property type="match status" value="1"/>
</dbReference>
<keyword evidence="3" id="KW-1185">Reference proteome</keyword>
<accession>A0A5E4MUA5</accession>
<reference evidence="2 3" key="1">
    <citation type="submission" date="2019-08" db="EMBL/GenBank/DDBJ databases">
        <authorList>
            <person name="Alioto T."/>
            <person name="Alioto T."/>
            <person name="Gomez Garrido J."/>
        </authorList>
    </citation>
    <scope>NUCLEOTIDE SEQUENCE [LARGE SCALE GENOMIC DNA]</scope>
</reference>
<protein>
    <submittedName>
        <fullName evidence="2">HAT, C-terminal dimerisation domain</fullName>
    </submittedName>
</protein>
<evidence type="ECO:0000259" key="1">
    <source>
        <dbReference type="Pfam" id="PF05699"/>
    </source>
</evidence>
<dbReference type="AlphaFoldDB" id="A0A5E4MUA5"/>
<dbReference type="EMBL" id="CABPRJ010001068">
    <property type="protein sequence ID" value="VVC35139.1"/>
    <property type="molecule type" value="Genomic_DNA"/>
</dbReference>
<gene>
    <name evidence="2" type="ORF">CINCED_3A005217</name>
</gene>
<dbReference type="GO" id="GO:0046983">
    <property type="term" value="F:protein dimerization activity"/>
    <property type="evidence" value="ECO:0007669"/>
    <property type="project" value="InterPro"/>
</dbReference>
<dbReference type="OrthoDB" id="6614039at2759"/>